<reference evidence="1 2" key="1">
    <citation type="submission" date="2017-01" db="EMBL/GenBank/DDBJ databases">
        <title>Genome Sequencing of a Marine Spirillum, Oceanospirillum multiglobuliferum ATCC 33336, from Japan.</title>
        <authorList>
            <person name="Carney J.G."/>
            <person name="Trachtenberg A.M."/>
            <person name="Rheaume B.A."/>
            <person name="Linnane J.D."/>
            <person name="Pitts N.L."/>
            <person name="Mykles D.L."/>
            <person name="Maclea K.S."/>
        </authorList>
    </citation>
    <scope>NUCLEOTIDE SEQUENCE [LARGE SCALE GENOMIC DNA]</scope>
    <source>
        <strain evidence="1 2">ATCC 33336</strain>
    </source>
</reference>
<dbReference type="AlphaFoldDB" id="A0A1T4QAZ4"/>
<protein>
    <submittedName>
        <fullName evidence="1">Uncharacterized protein</fullName>
    </submittedName>
</protein>
<dbReference type="EMBL" id="MTSM01000003">
    <property type="protein sequence ID" value="OPX56545.1"/>
    <property type="molecule type" value="Genomic_DNA"/>
</dbReference>
<proteinExistence type="predicted"/>
<dbReference type="Proteomes" id="UP000191418">
    <property type="component" value="Unassembled WGS sequence"/>
</dbReference>
<comment type="caution">
    <text evidence="1">The sequence shown here is derived from an EMBL/GenBank/DDBJ whole genome shotgun (WGS) entry which is preliminary data.</text>
</comment>
<keyword evidence="2" id="KW-1185">Reference proteome</keyword>
<accession>A0A1T4QAZ4</accession>
<evidence type="ECO:0000313" key="2">
    <source>
        <dbReference type="Proteomes" id="UP000191418"/>
    </source>
</evidence>
<sequence>MRLKVQFTDCRAWDRLQIQVIMKSRLEITSACCSEPNNAQKRLAGRLPDQKMDFSFLSKSFLKSCRYFETGDVYLAGILQV</sequence>
<gene>
    <name evidence="1" type="ORF">BTE48_03740</name>
</gene>
<dbReference type="STRING" id="64969.SAMN02745127_01814"/>
<organism evidence="1 2">
    <name type="scientific">Oceanospirillum multiglobuliferum</name>
    <dbReference type="NCBI Taxonomy" id="64969"/>
    <lineage>
        <taxon>Bacteria</taxon>
        <taxon>Pseudomonadati</taxon>
        <taxon>Pseudomonadota</taxon>
        <taxon>Gammaproteobacteria</taxon>
        <taxon>Oceanospirillales</taxon>
        <taxon>Oceanospirillaceae</taxon>
        <taxon>Oceanospirillum</taxon>
    </lineage>
</organism>
<evidence type="ECO:0000313" key="1">
    <source>
        <dbReference type="EMBL" id="OPX56545.1"/>
    </source>
</evidence>
<name>A0A1T4QAZ4_9GAMM</name>